<organism evidence="3 4">
    <name type="scientific">Dendryphion nanum</name>
    <dbReference type="NCBI Taxonomy" id="256645"/>
    <lineage>
        <taxon>Eukaryota</taxon>
        <taxon>Fungi</taxon>
        <taxon>Dikarya</taxon>
        <taxon>Ascomycota</taxon>
        <taxon>Pezizomycotina</taxon>
        <taxon>Dothideomycetes</taxon>
        <taxon>Pleosporomycetidae</taxon>
        <taxon>Pleosporales</taxon>
        <taxon>Torulaceae</taxon>
        <taxon>Dendryphion</taxon>
    </lineage>
</organism>
<name>A0A9P9IGM7_9PLEO</name>
<evidence type="ECO:0000259" key="2">
    <source>
        <dbReference type="Pfam" id="PF24086"/>
    </source>
</evidence>
<evidence type="ECO:0000256" key="1">
    <source>
        <dbReference type="SAM" id="MobiDB-lite"/>
    </source>
</evidence>
<dbReference type="AlphaFoldDB" id="A0A9P9IGM7"/>
<feature type="compositionally biased region" description="Low complexity" evidence="1">
    <location>
        <begin position="170"/>
        <end position="188"/>
    </location>
</feature>
<feature type="domain" description="DUF7371" evidence="2">
    <location>
        <begin position="316"/>
        <end position="515"/>
    </location>
</feature>
<dbReference type="InterPro" id="IPR055795">
    <property type="entry name" value="DUF7371"/>
</dbReference>
<feature type="region of interest" description="Disordered" evidence="1">
    <location>
        <begin position="120"/>
        <end position="211"/>
    </location>
</feature>
<dbReference type="Proteomes" id="UP000700596">
    <property type="component" value="Unassembled WGS sequence"/>
</dbReference>
<sequence length="519" mass="55508">MSTTTTTGATQPILISTSSPGLIGPSSSISSVASSSTIPVSSSSLPSPTRTISTLSIVTSTIPFASTITFSSIRSSVRTWITTSVLSLSFSYTLSHTRSTSSISSSTSNFVSTSTWLGHSTTKSQHSTSSIPSTSRHSSSVTSTLLSPAPTSTSANIPRPPPPVPSPTWSNKTTSANITSTSSSLRSLTPPPGWDSTRPPPSCTDSISTSDCIDEGRMTTQVITYGDELFTIAFSKPDITTTQSYWTGTYPTKFRTEPSATTTRSIRQSALSDLPSFHLFTSGVRHPSTFVTTVVSGSVTRTTTEVAAAEATLCGETGNFTLTFDDSTIGAGEKQMLSVQGMNNPYHHLFYANGFTYMPDKWEPYPAKSQPHVAMFLPLTGKLLPNNAFAGSLLPGEVGAGPRASVNAYWFHAHSGWFGCILGGLTPCTLHVTGYRYDSVLKQEVVVAEQKATIPACWGYLGCQLWQVNFTDSFRALSGIQFSAYTYGLGIQQVYVLDDLRMEWYNGSCGAGILRMGHR</sequence>
<gene>
    <name evidence="3" type="ORF">B0J11DRAFT_535718</name>
</gene>
<evidence type="ECO:0000313" key="4">
    <source>
        <dbReference type="Proteomes" id="UP000700596"/>
    </source>
</evidence>
<evidence type="ECO:0000313" key="3">
    <source>
        <dbReference type="EMBL" id="KAH7118954.1"/>
    </source>
</evidence>
<protein>
    <recommendedName>
        <fullName evidence="2">DUF7371 domain-containing protein</fullName>
    </recommendedName>
</protein>
<accession>A0A9P9IGM7</accession>
<proteinExistence type="predicted"/>
<dbReference type="Pfam" id="PF24086">
    <property type="entry name" value="DUF7371"/>
    <property type="match status" value="1"/>
</dbReference>
<dbReference type="EMBL" id="JAGMWT010000012">
    <property type="protein sequence ID" value="KAH7118954.1"/>
    <property type="molecule type" value="Genomic_DNA"/>
</dbReference>
<dbReference type="OrthoDB" id="5385013at2759"/>
<feature type="compositionally biased region" description="Low complexity" evidence="1">
    <location>
        <begin position="120"/>
        <end position="154"/>
    </location>
</feature>
<keyword evidence="4" id="KW-1185">Reference proteome</keyword>
<reference evidence="3" key="1">
    <citation type="journal article" date="2021" name="Nat. Commun.">
        <title>Genetic determinants of endophytism in the Arabidopsis root mycobiome.</title>
        <authorList>
            <person name="Mesny F."/>
            <person name="Miyauchi S."/>
            <person name="Thiergart T."/>
            <person name="Pickel B."/>
            <person name="Atanasova L."/>
            <person name="Karlsson M."/>
            <person name="Huettel B."/>
            <person name="Barry K.W."/>
            <person name="Haridas S."/>
            <person name="Chen C."/>
            <person name="Bauer D."/>
            <person name="Andreopoulos W."/>
            <person name="Pangilinan J."/>
            <person name="LaButti K."/>
            <person name="Riley R."/>
            <person name="Lipzen A."/>
            <person name="Clum A."/>
            <person name="Drula E."/>
            <person name="Henrissat B."/>
            <person name="Kohler A."/>
            <person name="Grigoriev I.V."/>
            <person name="Martin F.M."/>
            <person name="Hacquard S."/>
        </authorList>
    </citation>
    <scope>NUCLEOTIDE SEQUENCE</scope>
    <source>
        <strain evidence="3">MPI-CAGE-CH-0243</strain>
    </source>
</reference>
<comment type="caution">
    <text evidence="3">The sequence shown here is derived from an EMBL/GenBank/DDBJ whole genome shotgun (WGS) entry which is preliminary data.</text>
</comment>
<feature type="compositionally biased region" description="Pro residues" evidence="1">
    <location>
        <begin position="189"/>
        <end position="202"/>
    </location>
</feature>